<evidence type="ECO:0000256" key="2">
    <source>
        <dbReference type="ARBA" id="ARBA00023242"/>
    </source>
</evidence>
<protein>
    <recommendedName>
        <fullName evidence="7">Protein LYRIC</fullName>
    </recommendedName>
</protein>
<keyword evidence="4" id="KW-0812">Transmembrane</keyword>
<organism evidence="5 6">
    <name type="scientific">Knipowitschia caucasica</name>
    <name type="common">Caucasian dwarf goby</name>
    <name type="synonym">Pomatoschistus caucasicus</name>
    <dbReference type="NCBI Taxonomy" id="637954"/>
    <lineage>
        <taxon>Eukaryota</taxon>
        <taxon>Metazoa</taxon>
        <taxon>Chordata</taxon>
        <taxon>Craniata</taxon>
        <taxon>Vertebrata</taxon>
        <taxon>Euteleostomi</taxon>
        <taxon>Actinopterygii</taxon>
        <taxon>Neopterygii</taxon>
        <taxon>Teleostei</taxon>
        <taxon>Neoteleostei</taxon>
        <taxon>Acanthomorphata</taxon>
        <taxon>Gobiaria</taxon>
        <taxon>Gobiiformes</taxon>
        <taxon>Gobioidei</taxon>
        <taxon>Gobiidae</taxon>
        <taxon>Gobiinae</taxon>
        <taxon>Knipowitschia</taxon>
    </lineage>
</organism>
<reference evidence="5 6" key="1">
    <citation type="submission" date="2024-04" db="EMBL/GenBank/DDBJ databases">
        <authorList>
            <person name="Waldvogel A.-M."/>
            <person name="Schoenle A."/>
        </authorList>
    </citation>
    <scope>NUCLEOTIDE SEQUENCE [LARGE SCALE GENOMIC DNA]</scope>
</reference>
<keyword evidence="6" id="KW-1185">Reference proteome</keyword>
<comment type="subcellular location">
    <subcellularLocation>
        <location evidence="1">Nucleus</location>
    </subcellularLocation>
</comment>
<accession>A0AAV2K6Y6</accession>
<dbReference type="GO" id="GO:0006357">
    <property type="term" value="P:regulation of transcription by RNA polymerase II"/>
    <property type="evidence" value="ECO:0007669"/>
    <property type="project" value="TreeGrafter"/>
</dbReference>
<dbReference type="InterPro" id="IPR052305">
    <property type="entry name" value="TransReg_TumorExp"/>
</dbReference>
<feature type="compositionally biased region" description="Basic residues" evidence="3">
    <location>
        <begin position="411"/>
        <end position="420"/>
    </location>
</feature>
<dbReference type="GO" id="GO:0005634">
    <property type="term" value="C:nucleus"/>
    <property type="evidence" value="ECO:0007669"/>
    <property type="project" value="UniProtKB-SubCell"/>
</dbReference>
<feature type="compositionally biased region" description="Basic residues" evidence="3">
    <location>
        <begin position="468"/>
        <end position="477"/>
    </location>
</feature>
<evidence type="ECO:0000313" key="6">
    <source>
        <dbReference type="Proteomes" id="UP001497482"/>
    </source>
</evidence>
<dbReference type="GO" id="GO:0003712">
    <property type="term" value="F:transcription coregulator activity"/>
    <property type="evidence" value="ECO:0007669"/>
    <property type="project" value="TreeGrafter"/>
</dbReference>
<feature type="region of interest" description="Disordered" evidence="3">
    <location>
        <begin position="345"/>
        <end position="477"/>
    </location>
</feature>
<evidence type="ECO:0008006" key="7">
    <source>
        <dbReference type="Google" id="ProtNLM"/>
    </source>
</evidence>
<keyword evidence="4" id="KW-1133">Transmembrane helix</keyword>
<name>A0AAV2K6Y6_KNICA</name>
<gene>
    <name evidence="5" type="ORF">KC01_LOCUS15015</name>
</gene>
<dbReference type="EMBL" id="OZ035838">
    <property type="protein sequence ID" value="CAL1584725.1"/>
    <property type="molecule type" value="Genomic_DNA"/>
</dbReference>
<dbReference type="Pfam" id="PF15686">
    <property type="entry name" value="LYRIC"/>
    <property type="match status" value="1"/>
</dbReference>
<keyword evidence="2" id="KW-0539">Nucleus</keyword>
<evidence type="ECO:0000256" key="1">
    <source>
        <dbReference type="ARBA" id="ARBA00004123"/>
    </source>
</evidence>
<proteinExistence type="predicted"/>
<feature type="compositionally biased region" description="Polar residues" evidence="3">
    <location>
        <begin position="147"/>
        <end position="159"/>
    </location>
</feature>
<feature type="compositionally biased region" description="Polar residues" evidence="3">
    <location>
        <begin position="120"/>
        <end position="132"/>
    </location>
</feature>
<feature type="transmembrane region" description="Helical" evidence="4">
    <location>
        <begin position="49"/>
        <end position="74"/>
    </location>
</feature>
<dbReference type="PANTHER" id="PTHR23251">
    <property type="entry name" value="LYSINE-RICH CEACAM1 CO-ISOLATED PROTEIN LYRIC PROTEIN"/>
    <property type="match status" value="1"/>
</dbReference>
<evidence type="ECO:0000313" key="5">
    <source>
        <dbReference type="EMBL" id="CAL1584725.1"/>
    </source>
</evidence>
<dbReference type="InterPro" id="IPR031402">
    <property type="entry name" value="LYRIC"/>
</dbReference>
<feature type="compositionally biased region" description="Polar residues" evidence="3">
    <location>
        <begin position="431"/>
        <end position="453"/>
    </location>
</feature>
<evidence type="ECO:0000256" key="4">
    <source>
        <dbReference type="SAM" id="Phobius"/>
    </source>
</evidence>
<feature type="compositionally biased region" description="Polar residues" evidence="3">
    <location>
        <begin position="354"/>
        <end position="364"/>
    </location>
</feature>
<feature type="region of interest" description="Disordered" evidence="3">
    <location>
        <begin position="86"/>
        <end position="250"/>
    </location>
</feature>
<dbReference type="AlphaFoldDB" id="A0AAV2K6Y6"/>
<sequence>MAGDIRGFALDKVEIISSCLRDLLSSGEGYVRTHLGVELGLRAEQLPPWVMLLSAVVGLLVLMVPCAAVCGGLLGGKKKRSVNITSKENVEPHKDLTKNSAAPEELRRKNKKKLTEKKTPSNGQPVSISHGCQENVKVSPKTKVEKLQSTSSEVLSVQIPTHVKKNKKKPKPEARPTQQTSTPEEKQDDGAWETKVSNREKRQQRKKERGSDVSGSPGGLVAPRAPVEGPGVKTTKKNKKHGSLLSKPPGKVGVGAATTWSEEALNNTAGWIDMSLKVSSKRGPMEGPKWSGLSATQPWTQETQVAWSGIEGRMKNDLNPVSFSMLAPSPAEPAASSIEQWTNQVPEDDWSGFNGITTDPTSDWNAPLEHWGNYEEPPPVEPPAFALKEQPGIIKLSEDEKDSDPSEGAAKSKKRRRKKKKTEEESGSASQMVSSVFKQELSVQSSHKPSTLPAQKKPEETAEPLKFVQKKKVRRET</sequence>
<dbReference type="GO" id="GO:0045766">
    <property type="term" value="P:positive regulation of angiogenesis"/>
    <property type="evidence" value="ECO:0007669"/>
    <property type="project" value="InterPro"/>
</dbReference>
<evidence type="ECO:0000256" key="3">
    <source>
        <dbReference type="SAM" id="MobiDB-lite"/>
    </source>
</evidence>
<dbReference type="GO" id="GO:0043066">
    <property type="term" value="P:negative regulation of apoptotic process"/>
    <property type="evidence" value="ECO:0007669"/>
    <property type="project" value="InterPro"/>
</dbReference>
<dbReference type="GO" id="GO:0043123">
    <property type="term" value="P:positive regulation of canonical NF-kappaB signal transduction"/>
    <property type="evidence" value="ECO:0007669"/>
    <property type="project" value="InterPro"/>
</dbReference>
<dbReference type="Proteomes" id="UP001497482">
    <property type="component" value="Chromosome 16"/>
</dbReference>
<dbReference type="PANTHER" id="PTHR23251:SF0">
    <property type="entry name" value="PROTEIN LYRIC"/>
    <property type="match status" value="1"/>
</dbReference>
<keyword evidence="4" id="KW-0472">Membrane</keyword>
<feature type="compositionally biased region" description="Basic and acidic residues" evidence="3">
    <location>
        <begin position="88"/>
        <end position="97"/>
    </location>
</feature>